<feature type="region of interest" description="Disordered" evidence="1">
    <location>
        <begin position="1"/>
        <end position="65"/>
    </location>
</feature>
<gene>
    <name evidence="2" type="ORF">BDB_110002</name>
</gene>
<organism evidence="2">
    <name type="scientific">blood disease bacterium R229</name>
    <dbReference type="NCBI Taxonomy" id="741978"/>
    <lineage>
        <taxon>Bacteria</taxon>
        <taxon>Pseudomonadati</taxon>
        <taxon>Pseudomonadota</taxon>
        <taxon>Betaproteobacteria</taxon>
        <taxon>Burkholderiales</taxon>
        <taxon>Burkholderiaceae</taxon>
        <taxon>Ralstonia</taxon>
        <taxon>Ralstonia solanacearum species complex</taxon>
    </lineage>
</organism>
<accession>G2ZNG3</accession>
<dbReference type="AlphaFoldDB" id="G2ZNG3"/>
<name>G2ZNG3_9RALS</name>
<feature type="compositionally biased region" description="Pro residues" evidence="1">
    <location>
        <begin position="26"/>
        <end position="61"/>
    </location>
</feature>
<reference evidence="2" key="1">
    <citation type="journal article" date="2011" name="PLoS ONE">
        <title>Ralstonia syzygii, the Blood Disease Bacterium and some Asian R. solanacearum strains form a single genomic species despite divergent lifestyles.</title>
        <authorList>
            <person name="Remenant B."/>
            <person name="de Cambiaire J.C."/>
            <person name="Cellier G."/>
            <person name="Jacobs J.M."/>
            <person name="Mangenot S."/>
            <person name="Barbe V."/>
            <person name="Lajus A."/>
            <person name="Vallenet D."/>
            <person name="Medigue C."/>
            <person name="Fegan M."/>
            <person name="Allen C."/>
            <person name="Prior P."/>
        </authorList>
    </citation>
    <scope>NUCLEOTIDE SEQUENCE</scope>
    <source>
        <strain evidence="2">R229</strain>
    </source>
</reference>
<dbReference type="EMBL" id="FR854067">
    <property type="protein sequence ID" value="CCA80576.1"/>
    <property type="molecule type" value="Genomic_DNA"/>
</dbReference>
<evidence type="ECO:0000256" key="1">
    <source>
        <dbReference type="SAM" id="MobiDB-lite"/>
    </source>
</evidence>
<protein>
    <submittedName>
        <fullName evidence="2">Uncharacterized protein</fullName>
    </submittedName>
</protein>
<proteinExistence type="predicted"/>
<reference evidence="2" key="2">
    <citation type="submission" date="2011-04" db="EMBL/GenBank/DDBJ databases">
        <authorList>
            <person name="Genoscope - CEA"/>
        </authorList>
    </citation>
    <scope>NUCLEOTIDE SEQUENCE</scope>
    <source>
        <strain evidence="2">R229</strain>
    </source>
</reference>
<evidence type="ECO:0000313" key="2">
    <source>
        <dbReference type="EMBL" id="CCA80576.1"/>
    </source>
</evidence>
<sequence length="211" mass="21939">MSSARRAVAVAPGGLPRWSVPIRTARPPPAAAAPGPGPPAPPRPRLCPPRRPPPEPAPPLRWPTASPRRFGVFFSVARAVLPGAVGTSGSSPPPPPPRCLGAMIGRGGPAARLWKSPLAPISTPASPIPPALPSPPPSDASRLPACSYPHTCDLGPLRPSPPQFPDGRTAPIWSPDGPSPYALLLQPNVLVLVRCSGHAPAFGFLRRRNPF</sequence>